<dbReference type="Gene3D" id="3.40.1360.10">
    <property type="match status" value="1"/>
</dbReference>
<dbReference type="InterPro" id="IPR050219">
    <property type="entry name" value="DnaG_primase"/>
</dbReference>
<dbReference type="SUPFAM" id="SSF56731">
    <property type="entry name" value="DNA primase core"/>
    <property type="match status" value="1"/>
</dbReference>
<proteinExistence type="predicted"/>
<accession>A0A6F9XJ48</accession>
<sequence length="368" mass="42197">MKNKTVVRSIDAKEFKEYLLEDIDRIAYILEQIGCHGITVSNSEIRCALPEHTNATSVAVKLTQSIPISAYSIGFNGDIIGFVQELMKLDFKGAFGYVQALFGFGNSGKVKRTKNPLAQLERLYRKSNRYSQLSKFKTNKLRNESDILWRYMDVPYHTLYEEGISPTIAQQFHIGFDPRGDRILFPHYDWVYTDKLVGLKGRTILSDEERETLNIPKYWNYIRGYLKTNNLYGYNLAMKQVFEKKQLILFEGEKSVLKQFTFAKGQGNSVAVGGHTLSSQQIDFVLKQLPSDTEIVFAFDKDVMTSKDITDSSDYHEYLLKISKPLIMLGRSVSYIDDKLDMLGENDAPVDKGLGVWNYLLKHRKTLV</sequence>
<organism evidence="1">
    <name type="scientific">Ligilactobacillus agilis</name>
    <dbReference type="NCBI Taxonomy" id="1601"/>
    <lineage>
        <taxon>Bacteria</taxon>
        <taxon>Bacillati</taxon>
        <taxon>Bacillota</taxon>
        <taxon>Bacilli</taxon>
        <taxon>Lactobacillales</taxon>
        <taxon>Lactobacillaceae</taxon>
        <taxon>Ligilactobacillus</taxon>
    </lineage>
</organism>
<name>A0A6F9XJ48_9LACO</name>
<dbReference type="PANTHER" id="PTHR30313">
    <property type="entry name" value="DNA PRIMASE"/>
    <property type="match status" value="1"/>
</dbReference>
<evidence type="ECO:0008006" key="2">
    <source>
        <dbReference type="Google" id="ProtNLM"/>
    </source>
</evidence>
<dbReference type="AlphaFoldDB" id="A0A6F9XJ48"/>
<comment type="caution">
    <text evidence="1">The sequence shown here is derived from an EMBL/GenBank/DDBJ whole genome shotgun (WGS) entry which is preliminary data.</text>
</comment>
<dbReference type="PANTHER" id="PTHR30313:SF2">
    <property type="entry name" value="DNA PRIMASE"/>
    <property type="match status" value="1"/>
</dbReference>
<dbReference type="EMBL" id="BLAM01000054">
    <property type="protein sequence ID" value="GET05282.1"/>
    <property type="molecule type" value="Genomic_DNA"/>
</dbReference>
<dbReference type="GO" id="GO:0006269">
    <property type="term" value="P:DNA replication, synthesis of primer"/>
    <property type="evidence" value="ECO:0007669"/>
    <property type="project" value="TreeGrafter"/>
</dbReference>
<gene>
    <name evidence="1" type="ORF">SY212_03120</name>
</gene>
<dbReference type="GO" id="GO:0005737">
    <property type="term" value="C:cytoplasm"/>
    <property type="evidence" value="ECO:0007669"/>
    <property type="project" value="TreeGrafter"/>
</dbReference>
<protein>
    <recommendedName>
        <fullName evidence="2">DNA primase</fullName>
    </recommendedName>
</protein>
<reference evidence="1" key="1">
    <citation type="submission" date="2019-10" db="EMBL/GenBank/DDBJ databases">
        <title>Lactobacillus agilis SY212 Whole Genome Sequencing Project.</title>
        <authorList>
            <person name="Suzuki S."/>
            <person name="Endo A."/>
            <person name="Maeno S."/>
            <person name="Shiwa Y."/>
            <person name="Matsutani M."/>
            <person name="Kajikawa A."/>
        </authorList>
    </citation>
    <scope>NUCLEOTIDE SEQUENCE</scope>
    <source>
        <strain evidence="1">SY212</strain>
    </source>
</reference>
<evidence type="ECO:0000313" key="1">
    <source>
        <dbReference type="EMBL" id="GET05282.1"/>
    </source>
</evidence>
<dbReference type="Proteomes" id="UP000494265">
    <property type="component" value="Unassembled WGS sequence"/>
</dbReference>
<dbReference type="RefSeq" id="WP_172584137.1">
    <property type="nucleotide sequence ID" value="NZ_BLAM01000054.1"/>
</dbReference>